<name>A0AA89BZV8_PINIB</name>
<gene>
    <name evidence="1" type="ORF">FSP39_024260</name>
</gene>
<dbReference type="EMBL" id="VSWD01000011">
    <property type="protein sequence ID" value="KAK3088829.1"/>
    <property type="molecule type" value="Genomic_DNA"/>
</dbReference>
<evidence type="ECO:0000313" key="1">
    <source>
        <dbReference type="EMBL" id="KAK3088829.1"/>
    </source>
</evidence>
<comment type="caution">
    <text evidence="1">The sequence shown here is derived from an EMBL/GenBank/DDBJ whole genome shotgun (WGS) entry which is preliminary data.</text>
</comment>
<protein>
    <submittedName>
        <fullName evidence="1">Uncharacterized protein</fullName>
    </submittedName>
</protein>
<dbReference type="AlphaFoldDB" id="A0AA89BZV8"/>
<evidence type="ECO:0000313" key="2">
    <source>
        <dbReference type="Proteomes" id="UP001186944"/>
    </source>
</evidence>
<organism evidence="1 2">
    <name type="scientific">Pinctada imbricata</name>
    <name type="common">Atlantic pearl-oyster</name>
    <name type="synonym">Pinctada martensii</name>
    <dbReference type="NCBI Taxonomy" id="66713"/>
    <lineage>
        <taxon>Eukaryota</taxon>
        <taxon>Metazoa</taxon>
        <taxon>Spiralia</taxon>
        <taxon>Lophotrochozoa</taxon>
        <taxon>Mollusca</taxon>
        <taxon>Bivalvia</taxon>
        <taxon>Autobranchia</taxon>
        <taxon>Pteriomorphia</taxon>
        <taxon>Pterioida</taxon>
        <taxon>Pterioidea</taxon>
        <taxon>Pteriidae</taxon>
        <taxon>Pinctada</taxon>
    </lineage>
</organism>
<dbReference type="Proteomes" id="UP001186944">
    <property type="component" value="Unassembled WGS sequence"/>
</dbReference>
<accession>A0AA89BZV8</accession>
<sequence>MSFQRTVVTGGIENVAGPGIEPENFHYQGRRSYQNEYDQMAYEEKAVSGHATAVKLAQSLSTKFERMENALKTINLAIGSKYADFQTTSSMQECCRESGLSFNSRFNAMVRKMRCHFS</sequence>
<reference evidence="1" key="1">
    <citation type="submission" date="2019-08" db="EMBL/GenBank/DDBJ databases">
        <title>The improved chromosome-level genome for the pearl oyster Pinctada fucata martensii using PacBio sequencing and Hi-C.</title>
        <authorList>
            <person name="Zheng Z."/>
        </authorList>
    </citation>
    <scope>NUCLEOTIDE SEQUENCE</scope>
    <source>
        <strain evidence="1">ZZ-2019</strain>
        <tissue evidence="1">Adductor muscle</tissue>
    </source>
</reference>
<proteinExistence type="predicted"/>
<keyword evidence="2" id="KW-1185">Reference proteome</keyword>